<dbReference type="Proteomes" id="UP000824024">
    <property type="component" value="Unassembled WGS sequence"/>
</dbReference>
<feature type="transmembrane region" description="Helical" evidence="1">
    <location>
        <begin position="116"/>
        <end position="140"/>
    </location>
</feature>
<keyword evidence="1" id="KW-0472">Membrane</keyword>
<feature type="transmembrane region" description="Helical" evidence="1">
    <location>
        <begin position="50"/>
        <end position="73"/>
    </location>
</feature>
<evidence type="ECO:0000256" key="1">
    <source>
        <dbReference type="SAM" id="Phobius"/>
    </source>
</evidence>
<dbReference type="SUPFAM" id="SSF52540">
    <property type="entry name" value="P-loop containing nucleoside triphosphate hydrolases"/>
    <property type="match status" value="1"/>
</dbReference>
<dbReference type="PANTHER" id="PTHR40078">
    <property type="entry name" value="INTEGRAL MEMBRANE PROTEIN-RELATED"/>
    <property type="match status" value="1"/>
</dbReference>
<protein>
    <submittedName>
        <fullName evidence="2">Cytidylate kinase family protein</fullName>
    </submittedName>
</protein>
<proteinExistence type="predicted"/>
<dbReference type="Pfam" id="PF13189">
    <property type="entry name" value="Cytidylate_kin2"/>
    <property type="match status" value="1"/>
</dbReference>
<dbReference type="Pfam" id="PF19700">
    <property type="entry name" value="DUF6198"/>
    <property type="match status" value="1"/>
</dbReference>
<dbReference type="PANTHER" id="PTHR40078:SF1">
    <property type="entry name" value="INTEGRAL MEMBRANE PROTEIN"/>
    <property type="match status" value="1"/>
</dbReference>
<keyword evidence="2" id="KW-0418">Kinase</keyword>
<keyword evidence="2" id="KW-0808">Transferase</keyword>
<feature type="transmembrane region" description="Helical" evidence="1">
    <location>
        <begin position="161"/>
        <end position="179"/>
    </location>
</feature>
<name>A0A9D2D2W0_9FIRM</name>
<dbReference type="GO" id="GO:0016301">
    <property type="term" value="F:kinase activity"/>
    <property type="evidence" value="ECO:0007669"/>
    <property type="project" value="UniProtKB-KW"/>
</dbReference>
<dbReference type="Gene3D" id="3.40.50.300">
    <property type="entry name" value="P-loop containing nucleotide triphosphate hydrolases"/>
    <property type="match status" value="1"/>
</dbReference>
<evidence type="ECO:0000313" key="2">
    <source>
        <dbReference type="EMBL" id="HIZ07612.1"/>
    </source>
</evidence>
<gene>
    <name evidence="2" type="ORF">IAA08_06730</name>
</gene>
<dbReference type="InterPro" id="IPR038750">
    <property type="entry name" value="YczE/YyaS-like"/>
</dbReference>
<dbReference type="AlphaFoldDB" id="A0A9D2D2W0"/>
<dbReference type="EMBL" id="DXCH01000185">
    <property type="protein sequence ID" value="HIZ07612.1"/>
    <property type="molecule type" value="Genomic_DNA"/>
</dbReference>
<feature type="transmembrane region" description="Helical" evidence="1">
    <location>
        <begin position="12"/>
        <end position="30"/>
    </location>
</feature>
<dbReference type="InterPro" id="IPR027417">
    <property type="entry name" value="P-loop_NTPase"/>
</dbReference>
<comment type="caution">
    <text evidence="2">The sequence shown here is derived from an EMBL/GenBank/DDBJ whole genome shotgun (WGS) entry which is preliminary data.</text>
</comment>
<reference evidence="2" key="1">
    <citation type="journal article" date="2021" name="PeerJ">
        <title>Extensive microbial diversity within the chicken gut microbiome revealed by metagenomics and culture.</title>
        <authorList>
            <person name="Gilroy R."/>
            <person name="Ravi A."/>
            <person name="Getino M."/>
            <person name="Pursley I."/>
            <person name="Horton D.L."/>
            <person name="Alikhan N.F."/>
            <person name="Baker D."/>
            <person name="Gharbi K."/>
            <person name="Hall N."/>
            <person name="Watson M."/>
            <person name="Adriaenssens E.M."/>
            <person name="Foster-Nyarko E."/>
            <person name="Jarju S."/>
            <person name="Secka A."/>
            <person name="Antonio M."/>
            <person name="Oren A."/>
            <person name="Chaudhuri R.R."/>
            <person name="La Ragione R."/>
            <person name="Hildebrand F."/>
            <person name="Pallen M.J."/>
        </authorList>
    </citation>
    <scope>NUCLEOTIDE SEQUENCE</scope>
    <source>
        <strain evidence="2">CHK192-9172</strain>
    </source>
</reference>
<evidence type="ECO:0000313" key="3">
    <source>
        <dbReference type="Proteomes" id="UP000824024"/>
    </source>
</evidence>
<sequence length="446" mass="50956">MTFFKKEIVRRYLFFLVGLFINSLGVSFITKADLGTSPISSIPYTLSLGFKPTLGMFTLYMSLVLIAIQLILLRKKFPKQYFCQIPVALLFSYFIDLTMELLSFMEPERYPVKMVFLLIGCCILGVGVFMEMVANVVMLPGESFVNAVSITFHTDFGKTKVAFDTSMTVVAAVLGLILYHGLAGVREGTIIAAILVGMIARQLKRRFGKIETIFYAKDTRQTMEAVKESCPFRDQPVVITIAREYGSCGRRIAKQLAEEMGFAFYDREIIRKAANTMELDEKIVADKEQKMTNSFLYDMVAQFYNFSEQKVELDQLYEAEQKAILDFAKKGNCVIVGRCADHICRNMENAYHVFLYADNETKVSEIARREHMTREQALVHMETINQQRFKHYRYYTGQIMGLAKNYNLCVDTGLNGPEATVNIIKEAVNSFEHSREKERTEKEKTA</sequence>
<keyword evidence="1" id="KW-0812">Transmembrane</keyword>
<keyword evidence="1" id="KW-1133">Transmembrane helix</keyword>
<accession>A0A9D2D2W0</accession>
<reference evidence="2" key="2">
    <citation type="submission" date="2021-04" db="EMBL/GenBank/DDBJ databases">
        <authorList>
            <person name="Gilroy R."/>
        </authorList>
    </citation>
    <scope>NUCLEOTIDE SEQUENCE</scope>
    <source>
        <strain evidence="2">CHK192-9172</strain>
    </source>
</reference>
<organism evidence="2 3">
    <name type="scientific">Candidatus Eubacterium avistercoris</name>
    <dbReference type="NCBI Taxonomy" id="2838567"/>
    <lineage>
        <taxon>Bacteria</taxon>
        <taxon>Bacillati</taxon>
        <taxon>Bacillota</taxon>
        <taxon>Clostridia</taxon>
        <taxon>Eubacteriales</taxon>
        <taxon>Eubacteriaceae</taxon>
        <taxon>Eubacterium</taxon>
    </lineage>
</organism>